<protein>
    <recommendedName>
        <fullName evidence="1">Trypsin-co-occurring domain-containing protein</fullName>
    </recommendedName>
</protein>
<name>A0A5J4KJ70_9CHLR</name>
<keyword evidence="3" id="KW-1185">Reference proteome</keyword>
<gene>
    <name evidence="2" type="ORF">KDW_37060</name>
</gene>
<evidence type="ECO:0000313" key="3">
    <source>
        <dbReference type="Proteomes" id="UP000326912"/>
    </source>
</evidence>
<dbReference type="EMBL" id="BKZW01000002">
    <property type="protein sequence ID" value="GER89544.1"/>
    <property type="molecule type" value="Genomic_DNA"/>
</dbReference>
<accession>A0A5J4KJ70</accession>
<dbReference type="AlphaFoldDB" id="A0A5J4KJ70"/>
<dbReference type="NCBIfam" id="NF041216">
    <property type="entry name" value="CU044_2847_fam"/>
    <property type="match status" value="1"/>
</dbReference>
<dbReference type="Proteomes" id="UP000326912">
    <property type="component" value="Unassembled WGS sequence"/>
</dbReference>
<reference evidence="2 3" key="1">
    <citation type="submission" date="2019-10" db="EMBL/GenBank/DDBJ databases">
        <title>Dictyobacter vulcani sp. nov., within the class Ktedonobacteria, isolated from soil of volcanic Mt. Zao.</title>
        <authorList>
            <person name="Zheng Y."/>
            <person name="Wang C.M."/>
            <person name="Sakai Y."/>
            <person name="Abe K."/>
            <person name="Yokota A."/>
            <person name="Yabe S."/>
        </authorList>
    </citation>
    <scope>NUCLEOTIDE SEQUENCE [LARGE SCALE GENOMIC DNA]</scope>
    <source>
        <strain evidence="2 3">W12</strain>
    </source>
</reference>
<dbReference type="RefSeq" id="WP_151757423.1">
    <property type="nucleotide sequence ID" value="NZ_BKZW01000002.1"/>
</dbReference>
<sequence>MTIIKDTLKNEAGQEVTMYIEVDNTHPGQAMRGSDPYGATRGIPQQAQELFTKAMGLIHLCAEQVSESVANISEQARPEAFEVQFSVKIDAEVGAVLAKSSSEAQLAVTLKWGKTEK</sequence>
<feature type="domain" description="Trypsin-co-occurring" evidence="1">
    <location>
        <begin position="15"/>
        <end position="113"/>
    </location>
</feature>
<dbReference type="InterPro" id="IPR045794">
    <property type="entry name" value="Trypco1"/>
</dbReference>
<comment type="caution">
    <text evidence="2">The sequence shown here is derived from an EMBL/GenBank/DDBJ whole genome shotgun (WGS) entry which is preliminary data.</text>
</comment>
<evidence type="ECO:0000313" key="2">
    <source>
        <dbReference type="EMBL" id="GER89544.1"/>
    </source>
</evidence>
<dbReference type="Pfam" id="PF19493">
    <property type="entry name" value="Trypco1"/>
    <property type="match status" value="1"/>
</dbReference>
<evidence type="ECO:0000259" key="1">
    <source>
        <dbReference type="Pfam" id="PF19493"/>
    </source>
</evidence>
<organism evidence="2 3">
    <name type="scientific">Dictyobacter vulcani</name>
    <dbReference type="NCBI Taxonomy" id="2607529"/>
    <lineage>
        <taxon>Bacteria</taxon>
        <taxon>Bacillati</taxon>
        <taxon>Chloroflexota</taxon>
        <taxon>Ktedonobacteria</taxon>
        <taxon>Ktedonobacterales</taxon>
        <taxon>Dictyobacteraceae</taxon>
        <taxon>Dictyobacter</taxon>
    </lineage>
</organism>
<proteinExistence type="predicted"/>